<name>A0A0G0L443_9BACT</name>
<comment type="caution">
    <text evidence="1">The sequence shown here is derived from an EMBL/GenBank/DDBJ whole genome shotgun (WGS) entry which is preliminary data.</text>
</comment>
<sequence>MEEPTLRKINNVDGSGTFWVVIFQGRVAYTTKILRCGHCRKISDYLIYENAPDIKQSKGVLLCTKKECVDWGTDWRKDKRAEMLGIKFLNDI</sequence>
<dbReference type="AlphaFoldDB" id="A0A0G0L443"/>
<accession>A0A0G0L443</accession>
<dbReference type="STRING" id="1618570.UT08_C0004G0099"/>
<proteinExistence type="predicted"/>
<dbReference type="EMBL" id="LBVL01000004">
    <property type="protein sequence ID" value="KKQ85787.1"/>
    <property type="molecule type" value="Genomic_DNA"/>
</dbReference>
<gene>
    <name evidence="1" type="ORF">UT08_C0004G0099</name>
</gene>
<evidence type="ECO:0000313" key="2">
    <source>
        <dbReference type="Proteomes" id="UP000034081"/>
    </source>
</evidence>
<protein>
    <submittedName>
        <fullName evidence="1">Uncharacterized protein</fullName>
    </submittedName>
</protein>
<dbReference type="Proteomes" id="UP000034081">
    <property type="component" value="Unassembled WGS sequence"/>
</dbReference>
<evidence type="ECO:0000313" key="1">
    <source>
        <dbReference type="EMBL" id="KKQ85787.1"/>
    </source>
</evidence>
<organism evidence="1 2">
    <name type="scientific">Candidatus Woesebacteria bacterium GW2011_GWB1_38_8</name>
    <dbReference type="NCBI Taxonomy" id="1618570"/>
    <lineage>
        <taxon>Bacteria</taxon>
        <taxon>Candidatus Woeseibacteriota</taxon>
    </lineage>
</organism>
<reference evidence="1 2" key="1">
    <citation type="journal article" date="2015" name="Nature">
        <title>rRNA introns, odd ribosomes, and small enigmatic genomes across a large radiation of phyla.</title>
        <authorList>
            <person name="Brown C.T."/>
            <person name="Hug L.A."/>
            <person name="Thomas B.C."/>
            <person name="Sharon I."/>
            <person name="Castelle C.J."/>
            <person name="Singh A."/>
            <person name="Wilkins M.J."/>
            <person name="Williams K.H."/>
            <person name="Banfield J.F."/>
        </authorList>
    </citation>
    <scope>NUCLEOTIDE SEQUENCE [LARGE SCALE GENOMIC DNA]</scope>
</reference>